<organism evidence="2 3">
    <name type="scientific">Cardiobacterium hominis</name>
    <dbReference type="NCBI Taxonomy" id="2718"/>
    <lineage>
        <taxon>Bacteria</taxon>
        <taxon>Pseudomonadati</taxon>
        <taxon>Pseudomonadota</taxon>
        <taxon>Gammaproteobacteria</taxon>
        <taxon>Cardiobacteriales</taxon>
        <taxon>Cardiobacteriaceae</taxon>
        <taxon>Cardiobacterium</taxon>
    </lineage>
</organism>
<dbReference type="InterPro" id="IPR017703">
    <property type="entry name" value="YgfZ/GCV_T_CS"/>
</dbReference>
<dbReference type="GO" id="GO:0016226">
    <property type="term" value="P:iron-sulfur cluster assembly"/>
    <property type="evidence" value="ECO:0007669"/>
    <property type="project" value="TreeGrafter"/>
</dbReference>
<dbReference type="RefSeq" id="WP_079540512.1">
    <property type="nucleotide sequence ID" value="NZ_FKLO01000045.1"/>
</dbReference>
<dbReference type="InterPro" id="IPR027266">
    <property type="entry name" value="TrmE/GcvT-like"/>
</dbReference>
<gene>
    <name evidence="2" type="ORF">CHUV0807_1225</name>
</gene>
<protein>
    <submittedName>
        <fullName evidence="2">Folate-dependent protein for Fe/S cluster synthesis/repair in oxidative stress</fullName>
    </submittedName>
</protein>
<dbReference type="PANTHER" id="PTHR22602">
    <property type="entry name" value="TRANSFERASE CAF17, MITOCHONDRIAL-RELATED"/>
    <property type="match status" value="1"/>
</dbReference>
<dbReference type="EMBL" id="FKLO01000045">
    <property type="protein sequence ID" value="SAM64347.1"/>
    <property type="molecule type" value="Genomic_DNA"/>
</dbReference>
<evidence type="ECO:0000313" key="2">
    <source>
        <dbReference type="EMBL" id="SAM64347.1"/>
    </source>
</evidence>
<evidence type="ECO:0000256" key="1">
    <source>
        <dbReference type="ARBA" id="ARBA00022946"/>
    </source>
</evidence>
<accession>A0A1C3H4D7</accession>
<keyword evidence="1" id="KW-0809">Transit peptide</keyword>
<dbReference type="AlphaFoldDB" id="A0A1C3H4D7"/>
<dbReference type="Proteomes" id="UP000190837">
    <property type="component" value="Unassembled WGS sequence"/>
</dbReference>
<dbReference type="PANTHER" id="PTHR22602:SF0">
    <property type="entry name" value="TRANSFERASE CAF17, MITOCHONDRIAL-RELATED"/>
    <property type="match status" value="1"/>
</dbReference>
<dbReference type="InterPro" id="IPR045179">
    <property type="entry name" value="YgfZ/GcvT"/>
</dbReference>
<dbReference type="Gene3D" id="3.30.1360.120">
    <property type="entry name" value="Probable tRNA modification gtpase trme, domain 1"/>
    <property type="match status" value="2"/>
</dbReference>
<evidence type="ECO:0000313" key="3">
    <source>
        <dbReference type="Proteomes" id="UP000190837"/>
    </source>
</evidence>
<dbReference type="SUPFAM" id="SSF103025">
    <property type="entry name" value="Folate-binding domain"/>
    <property type="match status" value="1"/>
</dbReference>
<dbReference type="NCBIfam" id="TIGR03317">
    <property type="entry name" value="ygfZ_signature"/>
    <property type="match status" value="1"/>
</dbReference>
<sequence length="264" mass="28495">MKDDTLILKATGIDAGTFLQDQLTCDMNALAEGRWTYAACCDPHGKTLAILWVFPWPDGILLRLPRSAAPAFLAQTRENIDGREVHIEETTLHFGVLAGDNPSTEQRLIAADDKTLIGGVPGVIPFISEQPQADALPAEAWYAARIRAGIPEIYADTAGHILPQALNLEALGGFSRDKSGYIGHEALAQHKNHRHLATARVPALASGQRALYDAKNKHVGTLLDYGHSADETLVQAVIEDRALGKALHLADDDQTLTFKAVAAK</sequence>
<reference evidence="3" key="1">
    <citation type="submission" date="2016-04" db="EMBL/GenBank/DDBJ databases">
        <authorList>
            <person name="Tagini F."/>
        </authorList>
    </citation>
    <scope>NUCLEOTIDE SEQUENCE [LARGE SCALE GENOMIC DNA]</scope>
    <source>
        <strain evidence="3">CHUV0807</strain>
    </source>
</reference>
<proteinExistence type="predicted"/>
<name>A0A1C3H4D7_9GAMM</name>